<proteinExistence type="predicted"/>
<evidence type="ECO:0000259" key="1">
    <source>
        <dbReference type="Pfam" id="PF01738"/>
    </source>
</evidence>
<dbReference type="InterPro" id="IPR029058">
    <property type="entry name" value="AB_hydrolase_fold"/>
</dbReference>
<dbReference type="AlphaFoldDB" id="A0A8J3G2F0"/>
<dbReference type="InterPro" id="IPR051049">
    <property type="entry name" value="Dienelactone_hydrolase-like"/>
</dbReference>
<protein>
    <submittedName>
        <fullName evidence="2">Hydrolase</fullName>
    </submittedName>
</protein>
<accession>A0A8J3G2F0</accession>
<keyword evidence="2" id="KW-0378">Hydrolase</keyword>
<dbReference type="GO" id="GO:0016787">
    <property type="term" value="F:hydrolase activity"/>
    <property type="evidence" value="ECO:0007669"/>
    <property type="project" value="UniProtKB-KW"/>
</dbReference>
<feature type="domain" description="Dienelactone hydrolase" evidence="1">
    <location>
        <begin position="63"/>
        <end position="291"/>
    </location>
</feature>
<dbReference type="Pfam" id="PF01738">
    <property type="entry name" value="DLH"/>
    <property type="match status" value="1"/>
</dbReference>
<keyword evidence="3" id="KW-1185">Reference proteome</keyword>
<reference evidence="2" key="2">
    <citation type="submission" date="2020-09" db="EMBL/GenBank/DDBJ databases">
        <authorList>
            <person name="Sun Q."/>
            <person name="Kim S."/>
        </authorList>
    </citation>
    <scope>NUCLEOTIDE SEQUENCE</scope>
    <source>
        <strain evidence="2">KCTC 32513</strain>
    </source>
</reference>
<organism evidence="2 3">
    <name type="scientific">Algimonas arctica</name>
    <dbReference type="NCBI Taxonomy" id="1479486"/>
    <lineage>
        <taxon>Bacteria</taxon>
        <taxon>Pseudomonadati</taxon>
        <taxon>Pseudomonadota</taxon>
        <taxon>Alphaproteobacteria</taxon>
        <taxon>Maricaulales</taxon>
        <taxon>Robiginitomaculaceae</taxon>
        <taxon>Algimonas</taxon>
    </lineage>
</organism>
<name>A0A8J3G2F0_9PROT</name>
<dbReference type="Gene3D" id="3.40.50.1820">
    <property type="entry name" value="alpha/beta hydrolase"/>
    <property type="match status" value="1"/>
</dbReference>
<evidence type="ECO:0000313" key="3">
    <source>
        <dbReference type="Proteomes" id="UP000634004"/>
    </source>
</evidence>
<dbReference type="Proteomes" id="UP000634004">
    <property type="component" value="Unassembled WGS sequence"/>
</dbReference>
<dbReference type="PANTHER" id="PTHR46623">
    <property type="entry name" value="CARBOXYMETHYLENEBUTENOLIDASE-RELATED"/>
    <property type="match status" value="1"/>
</dbReference>
<dbReference type="InterPro" id="IPR002925">
    <property type="entry name" value="Dienelactn_hydro"/>
</dbReference>
<evidence type="ECO:0000313" key="2">
    <source>
        <dbReference type="EMBL" id="GHA96056.1"/>
    </source>
</evidence>
<reference evidence="2" key="1">
    <citation type="journal article" date="2014" name="Int. J. Syst. Evol. Microbiol.">
        <title>Complete genome sequence of Corynebacterium casei LMG S-19264T (=DSM 44701T), isolated from a smear-ripened cheese.</title>
        <authorList>
            <consortium name="US DOE Joint Genome Institute (JGI-PGF)"/>
            <person name="Walter F."/>
            <person name="Albersmeier A."/>
            <person name="Kalinowski J."/>
            <person name="Ruckert C."/>
        </authorList>
    </citation>
    <scope>NUCLEOTIDE SEQUENCE</scope>
    <source>
        <strain evidence="2">KCTC 32513</strain>
    </source>
</reference>
<dbReference type="SUPFAM" id="SSF53474">
    <property type="entry name" value="alpha/beta-Hydrolases"/>
    <property type="match status" value="1"/>
</dbReference>
<comment type="caution">
    <text evidence="2">The sequence shown here is derived from an EMBL/GenBank/DDBJ whole genome shotgun (WGS) entry which is preliminary data.</text>
</comment>
<dbReference type="RefSeq" id="WP_189497763.1">
    <property type="nucleotide sequence ID" value="NZ_BMZH01000007.1"/>
</dbReference>
<dbReference type="EMBL" id="BMZH01000007">
    <property type="protein sequence ID" value="GHA96056.1"/>
    <property type="molecule type" value="Genomic_DNA"/>
</dbReference>
<sequence>MCDDLTELENQGFYEKQITRRGFSLLAGGAAISVAFAGCVPGEPMSGVTESDVMIPTPDGEADAYFVHPAHGATAAVLIWPDIVGLRPAFKMMAKRLANDGYAALVVNPYYRQVRGPLVKVGQTFRDPGVRAKIVPYARALTRETNRTDASAFIDWLDAQKAVDTSRGIGTTGYCMGGPMTMVTAHTRADRIRAGASFHGGGLATEAADSPHTLIKDMNADYLIAIAANDDERDPDSKQVLRDTFDATDNAAEIEVYAGTQHGWCPPDSAVYNEAAADKAWARMLALFSTTLS</sequence>
<gene>
    <name evidence="2" type="ORF">GCM10009069_18740</name>
</gene>
<dbReference type="PANTHER" id="PTHR46623:SF10">
    <property type="entry name" value="CARBOXYMETHYLENEBUTENOLIDASE HOMOLOG"/>
    <property type="match status" value="1"/>
</dbReference>